<proteinExistence type="predicted"/>
<evidence type="ECO:0000313" key="1">
    <source>
        <dbReference type="EMBL" id="KAF8769434.1"/>
    </source>
</evidence>
<dbReference type="Proteomes" id="UP000636709">
    <property type="component" value="Unassembled WGS sequence"/>
</dbReference>
<dbReference type="EMBL" id="JACEFO010000440">
    <property type="protein sequence ID" value="KAF8769434.1"/>
    <property type="molecule type" value="Genomic_DNA"/>
</dbReference>
<dbReference type="OrthoDB" id="704603at2759"/>
<evidence type="ECO:0000313" key="2">
    <source>
        <dbReference type="Proteomes" id="UP000636709"/>
    </source>
</evidence>
<sequence length="144" mass="17224">MSTWRDDRNAIPPWNERPKCHCGFRTWLQVWDEPLPQGKKGCRFFECPDIDDDFKACTFMQWVDTRPLGAVRPIPEQVENKSQYYARLTQARRKHVLPGRNMSDEFGNNSERWPLRFRRNNSKLVRRISKGKKRNRSTATIFHD</sequence>
<organism evidence="1 2">
    <name type="scientific">Digitaria exilis</name>
    <dbReference type="NCBI Taxonomy" id="1010633"/>
    <lineage>
        <taxon>Eukaryota</taxon>
        <taxon>Viridiplantae</taxon>
        <taxon>Streptophyta</taxon>
        <taxon>Embryophyta</taxon>
        <taxon>Tracheophyta</taxon>
        <taxon>Spermatophyta</taxon>
        <taxon>Magnoliopsida</taxon>
        <taxon>Liliopsida</taxon>
        <taxon>Poales</taxon>
        <taxon>Poaceae</taxon>
        <taxon>PACMAD clade</taxon>
        <taxon>Panicoideae</taxon>
        <taxon>Panicodae</taxon>
        <taxon>Paniceae</taxon>
        <taxon>Anthephorinae</taxon>
        <taxon>Digitaria</taxon>
    </lineage>
</organism>
<name>A0A835FR78_9POAL</name>
<gene>
    <name evidence="1" type="ORF">HU200_006463</name>
</gene>
<keyword evidence="2" id="KW-1185">Reference proteome</keyword>
<evidence type="ECO:0008006" key="3">
    <source>
        <dbReference type="Google" id="ProtNLM"/>
    </source>
</evidence>
<reference evidence="1" key="1">
    <citation type="submission" date="2020-07" db="EMBL/GenBank/DDBJ databases">
        <title>Genome sequence and genetic diversity analysis of an under-domesticated orphan crop, white fonio (Digitaria exilis).</title>
        <authorList>
            <person name="Bennetzen J.L."/>
            <person name="Chen S."/>
            <person name="Ma X."/>
            <person name="Wang X."/>
            <person name="Yssel A.E.J."/>
            <person name="Chaluvadi S.R."/>
            <person name="Johnson M."/>
            <person name="Gangashetty P."/>
            <person name="Hamidou F."/>
            <person name="Sanogo M.D."/>
            <person name="Zwaenepoel A."/>
            <person name="Wallace J."/>
            <person name="Van De Peer Y."/>
            <person name="Van Deynze A."/>
        </authorList>
    </citation>
    <scope>NUCLEOTIDE SEQUENCE</scope>
    <source>
        <tissue evidence="1">Leaves</tissue>
    </source>
</reference>
<accession>A0A835FR78</accession>
<comment type="caution">
    <text evidence="1">The sequence shown here is derived from an EMBL/GenBank/DDBJ whole genome shotgun (WGS) entry which is preliminary data.</text>
</comment>
<protein>
    <recommendedName>
        <fullName evidence="3">Zinc finger GRF-type domain-containing protein</fullName>
    </recommendedName>
</protein>
<dbReference type="AlphaFoldDB" id="A0A835FR78"/>